<reference evidence="1" key="1">
    <citation type="journal article" date="2019" name="Environ. Microbiol.">
        <title>Fungal ecological strategies reflected in gene transcription - a case study of two litter decomposers.</title>
        <authorList>
            <person name="Barbi F."/>
            <person name="Kohler A."/>
            <person name="Barry K."/>
            <person name="Baskaran P."/>
            <person name="Daum C."/>
            <person name="Fauchery L."/>
            <person name="Ihrmark K."/>
            <person name="Kuo A."/>
            <person name="LaButti K."/>
            <person name="Lipzen A."/>
            <person name="Morin E."/>
            <person name="Grigoriev I.V."/>
            <person name="Henrissat B."/>
            <person name="Lindahl B."/>
            <person name="Martin F."/>
        </authorList>
    </citation>
    <scope>NUCLEOTIDE SEQUENCE</scope>
    <source>
        <strain evidence="1">JB14</strain>
    </source>
</reference>
<organism evidence="1 2">
    <name type="scientific">Gymnopus androsaceus JB14</name>
    <dbReference type="NCBI Taxonomy" id="1447944"/>
    <lineage>
        <taxon>Eukaryota</taxon>
        <taxon>Fungi</taxon>
        <taxon>Dikarya</taxon>
        <taxon>Basidiomycota</taxon>
        <taxon>Agaricomycotina</taxon>
        <taxon>Agaricomycetes</taxon>
        <taxon>Agaricomycetidae</taxon>
        <taxon>Agaricales</taxon>
        <taxon>Marasmiineae</taxon>
        <taxon>Omphalotaceae</taxon>
        <taxon>Gymnopus</taxon>
    </lineage>
</organism>
<dbReference type="AlphaFoldDB" id="A0A6A4GTM5"/>
<evidence type="ECO:0000313" key="2">
    <source>
        <dbReference type="Proteomes" id="UP000799118"/>
    </source>
</evidence>
<accession>A0A6A4GTM5</accession>
<dbReference type="Proteomes" id="UP000799118">
    <property type="component" value="Unassembled WGS sequence"/>
</dbReference>
<evidence type="ECO:0000313" key="1">
    <source>
        <dbReference type="EMBL" id="KAE9388517.1"/>
    </source>
</evidence>
<proteinExistence type="predicted"/>
<protein>
    <submittedName>
        <fullName evidence="1">Uncharacterized protein</fullName>
    </submittedName>
</protein>
<dbReference type="EMBL" id="ML769739">
    <property type="protein sequence ID" value="KAE9388517.1"/>
    <property type="molecule type" value="Genomic_DNA"/>
</dbReference>
<name>A0A6A4GTM5_9AGAR</name>
<sequence>MDVFEVDAVGGNIGEEGLEEGVEDVFSVDGGGGGEVIPTRSDDPNENLVKDEEIYLSNVPRTSMLLDDIDPSGLWGCGGVVGGVVKGIDDSSSNAGLGIRIFRRHAITIHDYDEVAPKVCLLDPMNVIWVAEITSKYSEKISPEIKFKHIGGPEK</sequence>
<gene>
    <name evidence="1" type="ORF">BT96DRAFT_947538</name>
</gene>
<keyword evidence="2" id="KW-1185">Reference proteome</keyword>
<feature type="non-terminal residue" evidence="1">
    <location>
        <position position="155"/>
    </location>
</feature>